<dbReference type="Proteomes" id="UP000004121">
    <property type="component" value="Unassembled WGS sequence"/>
</dbReference>
<feature type="transmembrane region" description="Helical" evidence="1">
    <location>
        <begin position="96"/>
        <end position="120"/>
    </location>
</feature>
<protein>
    <submittedName>
        <fullName evidence="2">Uncharacterized protein</fullName>
    </submittedName>
</protein>
<dbReference type="RefSeq" id="WP_007157382.1">
    <property type="nucleotide sequence ID" value="NZ_GG668534.1"/>
</dbReference>
<keyword evidence="1" id="KW-0472">Membrane</keyword>
<comment type="caution">
    <text evidence="2">The sequence shown here is derived from an EMBL/GenBank/DDBJ whole genome shotgun (WGS) entry which is preliminary data.</text>
</comment>
<evidence type="ECO:0000313" key="2">
    <source>
        <dbReference type="EMBL" id="EEJ50490.1"/>
    </source>
</evidence>
<dbReference type="HOGENOM" id="CLU_1853192_0_0_9"/>
<name>C2L0G7_9FIRM</name>
<dbReference type="AlphaFoldDB" id="C2L0G7"/>
<feature type="transmembrane region" description="Helical" evidence="1">
    <location>
        <begin position="7"/>
        <end position="26"/>
    </location>
</feature>
<keyword evidence="3" id="KW-1185">Reference proteome</keyword>
<accession>C2L0G7</accession>
<reference evidence="2 3" key="1">
    <citation type="submission" date="2009-04" db="EMBL/GenBank/DDBJ databases">
        <authorList>
            <person name="Qin X."/>
            <person name="Bachman B."/>
            <person name="Battles P."/>
            <person name="Bell A."/>
            <person name="Bess C."/>
            <person name="Bickham C."/>
            <person name="Chaboub L."/>
            <person name="Chen D."/>
            <person name="Coyle M."/>
            <person name="Deiros D.R."/>
            <person name="Dinh H."/>
            <person name="Forbes L."/>
            <person name="Fowler G."/>
            <person name="Francisco L."/>
            <person name="Fu Q."/>
            <person name="Gubbala S."/>
            <person name="Hale W."/>
            <person name="Han Y."/>
            <person name="Hemphill L."/>
            <person name="Highlander S.K."/>
            <person name="Hirani K."/>
            <person name="Hogues M."/>
            <person name="Jackson L."/>
            <person name="Jakkamsetti A."/>
            <person name="Javaid M."/>
            <person name="Jiang H."/>
            <person name="Korchina V."/>
            <person name="Kovar C."/>
            <person name="Lara F."/>
            <person name="Lee S."/>
            <person name="Mata R."/>
            <person name="Mathew T."/>
            <person name="Moen C."/>
            <person name="Morales K."/>
            <person name="Munidasa M."/>
            <person name="Nazareth L."/>
            <person name="Ngo R."/>
            <person name="Nguyen L."/>
            <person name="Okwuonu G."/>
            <person name="Ongeri F."/>
            <person name="Patil S."/>
            <person name="Petrosino J."/>
            <person name="Pham C."/>
            <person name="Pham P."/>
            <person name="Pu L.-L."/>
            <person name="Puazo M."/>
            <person name="Raj R."/>
            <person name="Reid J."/>
            <person name="Rouhana J."/>
            <person name="Saada N."/>
            <person name="Shang Y."/>
            <person name="Simmons D."/>
            <person name="Thornton R."/>
            <person name="Warren J."/>
            <person name="Weissenberger G."/>
            <person name="Zhang J."/>
            <person name="Zhang L."/>
            <person name="Zhou C."/>
            <person name="Zhu D."/>
            <person name="Muzny D."/>
            <person name="Worley K."/>
            <person name="Gibbs R."/>
        </authorList>
    </citation>
    <scope>NUCLEOTIDE SEQUENCE [LARGE SCALE GENOMIC DNA]</scope>
    <source>
        <strain evidence="2 3">F0268</strain>
    </source>
</reference>
<sequence length="138" mass="15855">MSKNKFIAIIMWAILFSASVFLLFMIPNYYSISIFVALAFDCIAFLSQLIIWLIRLKTYSNDVFWSTSTILISTIYMIVQFIICVVTAILNDGISLKVLLIINVILMALMWVLILAILNAKNHANRIDSRQKEHHVEL</sequence>
<dbReference type="InParanoid" id="C2L0G7"/>
<gene>
    <name evidence="2" type="ORF">HMPREF6123_2236</name>
</gene>
<feature type="transmembrane region" description="Helical" evidence="1">
    <location>
        <begin position="63"/>
        <end position="90"/>
    </location>
</feature>
<keyword evidence="1" id="KW-1133">Transmembrane helix</keyword>
<proteinExistence type="predicted"/>
<dbReference type="STRING" id="585501.HMPREF6123_2236"/>
<feature type="transmembrane region" description="Helical" evidence="1">
    <location>
        <begin position="32"/>
        <end position="54"/>
    </location>
</feature>
<organism evidence="2 3">
    <name type="scientific">Oribacterium sinus F0268</name>
    <dbReference type="NCBI Taxonomy" id="585501"/>
    <lineage>
        <taxon>Bacteria</taxon>
        <taxon>Bacillati</taxon>
        <taxon>Bacillota</taxon>
        <taxon>Clostridia</taxon>
        <taxon>Lachnospirales</taxon>
        <taxon>Lachnospiraceae</taxon>
        <taxon>Oribacterium</taxon>
    </lineage>
</organism>
<dbReference type="EMBL" id="ACKX01000212">
    <property type="protein sequence ID" value="EEJ50490.1"/>
    <property type="molecule type" value="Genomic_DNA"/>
</dbReference>
<keyword evidence="1" id="KW-0812">Transmembrane</keyword>
<evidence type="ECO:0000313" key="3">
    <source>
        <dbReference type="Proteomes" id="UP000004121"/>
    </source>
</evidence>
<evidence type="ECO:0000256" key="1">
    <source>
        <dbReference type="SAM" id="Phobius"/>
    </source>
</evidence>